<evidence type="ECO:0000256" key="2">
    <source>
        <dbReference type="ARBA" id="ARBA00007424"/>
    </source>
</evidence>
<dbReference type="CDD" id="cd09209">
    <property type="entry name" value="Lumazine_synthase-I"/>
    <property type="match status" value="1"/>
</dbReference>
<comment type="catalytic activity">
    <reaction evidence="6">
        <text>(2S)-2-hydroxy-3-oxobutyl phosphate + 5-amino-6-(D-ribitylamino)uracil = 6,7-dimethyl-8-(1-D-ribityl)lumazine + phosphate + 2 H2O + H(+)</text>
        <dbReference type="Rhea" id="RHEA:26152"/>
        <dbReference type="ChEBI" id="CHEBI:15377"/>
        <dbReference type="ChEBI" id="CHEBI:15378"/>
        <dbReference type="ChEBI" id="CHEBI:15934"/>
        <dbReference type="ChEBI" id="CHEBI:43474"/>
        <dbReference type="ChEBI" id="CHEBI:58201"/>
        <dbReference type="ChEBI" id="CHEBI:58830"/>
        <dbReference type="EC" id="2.5.1.78"/>
    </reaction>
</comment>
<dbReference type="PANTHER" id="PTHR21058:SF0">
    <property type="entry name" value="6,7-DIMETHYL-8-RIBITYLLUMAZINE SYNTHASE"/>
    <property type="match status" value="1"/>
</dbReference>
<dbReference type="GO" id="GO:0005829">
    <property type="term" value="C:cytosol"/>
    <property type="evidence" value="ECO:0007669"/>
    <property type="project" value="TreeGrafter"/>
</dbReference>
<dbReference type="EC" id="2.5.1.78" evidence="3"/>
<dbReference type="PANTHER" id="PTHR21058">
    <property type="entry name" value="6,7-DIMETHYL-8-RIBITYLLUMAZINE SYNTHASE DMRL SYNTHASE LUMAZINE SYNTHASE"/>
    <property type="match status" value="1"/>
</dbReference>
<comment type="pathway">
    <text evidence="1">Cofactor biosynthesis; riboflavin biosynthesis; riboflavin from 2-hydroxy-3-oxobutyl phosphate and 5-amino-6-(D-ribitylamino)uracil: step 1/2.</text>
</comment>
<sequence length="155" mass="16474">MSGNSPYVKIPLLPLARVAIVTASWHGDICRALVEGAKRALAKAEVAEVKVIEVPGSFEIPLASQMVLKSGFDAVVAVGLVLRGKTPHFDYVCQGVTQGVMEVQLALSKPIGNGVLMCDTIEQARDRCGLKTSNEDKGYDAAVAVLELLALNEKL</sequence>
<protein>
    <recommendedName>
        <fullName evidence="3">6,7-dimethyl-8-ribityllumazine synthase</fullName>
        <ecNumber evidence="3">2.5.1.78</ecNumber>
    </recommendedName>
</protein>
<evidence type="ECO:0000256" key="4">
    <source>
        <dbReference type="ARBA" id="ARBA00022619"/>
    </source>
</evidence>
<gene>
    <name evidence="7" type="ORF">UFOPK1863_00815</name>
</gene>
<proteinExistence type="inferred from homology"/>
<dbReference type="GO" id="GO:0009349">
    <property type="term" value="C:riboflavin synthase complex"/>
    <property type="evidence" value="ECO:0007669"/>
    <property type="project" value="InterPro"/>
</dbReference>
<keyword evidence="5" id="KW-0808">Transferase</keyword>
<organism evidence="7">
    <name type="scientific">freshwater metagenome</name>
    <dbReference type="NCBI Taxonomy" id="449393"/>
    <lineage>
        <taxon>unclassified sequences</taxon>
        <taxon>metagenomes</taxon>
        <taxon>ecological metagenomes</taxon>
    </lineage>
</organism>
<dbReference type="EMBL" id="CAEZUY010000078">
    <property type="protein sequence ID" value="CAB4617535.1"/>
    <property type="molecule type" value="Genomic_DNA"/>
</dbReference>
<dbReference type="UniPathway" id="UPA00275">
    <property type="reaction ID" value="UER00404"/>
</dbReference>
<dbReference type="NCBIfam" id="TIGR00114">
    <property type="entry name" value="lumazine-synth"/>
    <property type="match status" value="1"/>
</dbReference>
<accession>A0A6J6I173</accession>
<evidence type="ECO:0000256" key="3">
    <source>
        <dbReference type="ARBA" id="ARBA00012664"/>
    </source>
</evidence>
<comment type="similarity">
    <text evidence="2">Belongs to the DMRL synthase family.</text>
</comment>
<dbReference type="Pfam" id="PF00885">
    <property type="entry name" value="DMRL_synthase"/>
    <property type="match status" value="1"/>
</dbReference>
<keyword evidence="4" id="KW-0686">Riboflavin biosynthesis</keyword>
<reference evidence="7" key="1">
    <citation type="submission" date="2020-05" db="EMBL/GenBank/DDBJ databases">
        <authorList>
            <person name="Chiriac C."/>
            <person name="Salcher M."/>
            <person name="Ghai R."/>
            <person name="Kavagutti S V."/>
        </authorList>
    </citation>
    <scope>NUCLEOTIDE SEQUENCE</scope>
</reference>
<dbReference type="InterPro" id="IPR036467">
    <property type="entry name" value="LS/RS_sf"/>
</dbReference>
<evidence type="ECO:0000313" key="7">
    <source>
        <dbReference type="EMBL" id="CAB4617535.1"/>
    </source>
</evidence>
<dbReference type="SUPFAM" id="SSF52121">
    <property type="entry name" value="Lumazine synthase"/>
    <property type="match status" value="1"/>
</dbReference>
<dbReference type="GO" id="GO:0009231">
    <property type="term" value="P:riboflavin biosynthetic process"/>
    <property type="evidence" value="ECO:0007669"/>
    <property type="project" value="UniProtKB-UniPathway"/>
</dbReference>
<dbReference type="AlphaFoldDB" id="A0A6J6I173"/>
<evidence type="ECO:0000256" key="5">
    <source>
        <dbReference type="ARBA" id="ARBA00022679"/>
    </source>
</evidence>
<dbReference type="InterPro" id="IPR002180">
    <property type="entry name" value="LS/RS"/>
</dbReference>
<dbReference type="InterPro" id="IPR034964">
    <property type="entry name" value="LS"/>
</dbReference>
<dbReference type="GO" id="GO:0000906">
    <property type="term" value="F:6,7-dimethyl-8-ribityllumazine synthase activity"/>
    <property type="evidence" value="ECO:0007669"/>
    <property type="project" value="UniProtKB-EC"/>
</dbReference>
<dbReference type="HAMAP" id="MF_00178">
    <property type="entry name" value="Lumazine_synth"/>
    <property type="match status" value="1"/>
</dbReference>
<evidence type="ECO:0000256" key="6">
    <source>
        <dbReference type="ARBA" id="ARBA00048785"/>
    </source>
</evidence>
<evidence type="ECO:0000256" key="1">
    <source>
        <dbReference type="ARBA" id="ARBA00004917"/>
    </source>
</evidence>
<name>A0A6J6I173_9ZZZZ</name>
<dbReference type="Gene3D" id="3.40.50.960">
    <property type="entry name" value="Lumazine/riboflavin synthase"/>
    <property type="match status" value="1"/>
</dbReference>